<evidence type="ECO:0000313" key="1">
    <source>
        <dbReference type="EMBL" id="KPN29634.1"/>
    </source>
</evidence>
<dbReference type="Pfam" id="PF25257">
    <property type="entry name" value="DUF7858"/>
    <property type="match status" value="1"/>
</dbReference>
<dbReference type="Proteomes" id="UP000050535">
    <property type="component" value="Unassembled WGS sequence"/>
</dbReference>
<protein>
    <submittedName>
        <fullName evidence="1">Uncharacterized protein</fullName>
    </submittedName>
</protein>
<reference evidence="2" key="1">
    <citation type="submission" date="2013-11" db="EMBL/GenBank/DDBJ databases">
        <authorList>
            <person name="Hoang H.T."/>
            <person name="Killian M.L."/>
            <person name="Madson D.M."/>
            <person name="Arruda P.H.E."/>
            <person name="Sun D."/>
            <person name="Schwartz K.J."/>
            <person name="Yoon K."/>
        </authorList>
    </citation>
    <scope>NUCLEOTIDE SEQUENCE [LARGE SCALE GENOMIC DNA]</scope>
    <source>
        <strain evidence="2">CDK2</strain>
    </source>
</reference>
<keyword evidence="2" id="KW-1185">Reference proteome</keyword>
<name>A0A0P7GLX0_9EURY</name>
<gene>
    <name evidence="1" type="ORF">SY89_00348</name>
</gene>
<dbReference type="EMBL" id="LGUC01000001">
    <property type="protein sequence ID" value="KPN29634.1"/>
    <property type="molecule type" value="Genomic_DNA"/>
</dbReference>
<dbReference type="OrthoDB" id="239492at2157"/>
<sequence>MTLDEIAAGIEVTAEQEARGVAAVDETGADLVDRLREHAEALPCTPEAAATVVETHAAGTSVAESAREAGVAPVTAAKALHRCGVSGVTPLSPMAREIVRDWQAGVLSRAEAIELTGVSAAEFALGSYIESHEPDPGLSAAVAGVGSPAAEEDPLADAVGDVDELF</sequence>
<dbReference type="InterPro" id="IPR057180">
    <property type="entry name" value="DUF7858"/>
</dbReference>
<dbReference type="PATRIC" id="fig|699431.3.peg.369"/>
<dbReference type="AlphaFoldDB" id="A0A0P7GLX0"/>
<comment type="caution">
    <text evidence="1">The sequence shown here is derived from an EMBL/GenBank/DDBJ whole genome shotgun (WGS) entry which is preliminary data.</text>
</comment>
<organism evidence="1 2">
    <name type="scientific">Halolamina pelagica</name>
    <dbReference type="NCBI Taxonomy" id="699431"/>
    <lineage>
        <taxon>Archaea</taxon>
        <taxon>Methanobacteriati</taxon>
        <taxon>Methanobacteriota</taxon>
        <taxon>Stenosarchaea group</taxon>
        <taxon>Halobacteria</taxon>
        <taxon>Halobacteriales</taxon>
        <taxon>Haloferacaceae</taxon>
    </lineage>
</organism>
<dbReference type="RefSeq" id="WP_054582883.1">
    <property type="nucleotide sequence ID" value="NZ_LGUC01000001.1"/>
</dbReference>
<proteinExistence type="predicted"/>
<evidence type="ECO:0000313" key="2">
    <source>
        <dbReference type="Proteomes" id="UP000050535"/>
    </source>
</evidence>
<accession>A0A0P7GLX0</accession>